<keyword evidence="1" id="KW-0812">Transmembrane</keyword>
<evidence type="ECO:0000313" key="3">
    <source>
        <dbReference type="EMBL" id="CAB4643106.1"/>
    </source>
</evidence>
<dbReference type="AlphaFoldDB" id="A0A6J6K1L2"/>
<protein>
    <submittedName>
        <fullName evidence="3">Unannotated protein</fullName>
    </submittedName>
</protein>
<gene>
    <name evidence="2" type="ORF">UFOPK1572_00172</name>
    <name evidence="3" type="ORF">UFOPK2169_00255</name>
</gene>
<dbReference type="EMBL" id="CAEZWE010000005">
    <property type="protein sequence ID" value="CAB4643106.1"/>
    <property type="molecule type" value="Genomic_DNA"/>
</dbReference>
<feature type="transmembrane region" description="Helical" evidence="1">
    <location>
        <begin position="6"/>
        <end position="32"/>
    </location>
</feature>
<name>A0A6J6K1L2_9ZZZZ</name>
<keyword evidence="1" id="KW-1133">Transmembrane helix</keyword>
<proteinExistence type="predicted"/>
<evidence type="ECO:0000256" key="1">
    <source>
        <dbReference type="SAM" id="Phobius"/>
    </source>
</evidence>
<evidence type="ECO:0000313" key="2">
    <source>
        <dbReference type="EMBL" id="CAB4551113.1"/>
    </source>
</evidence>
<organism evidence="3">
    <name type="scientific">freshwater metagenome</name>
    <dbReference type="NCBI Taxonomy" id="449393"/>
    <lineage>
        <taxon>unclassified sequences</taxon>
        <taxon>metagenomes</taxon>
        <taxon>ecological metagenomes</taxon>
    </lineage>
</organism>
<reference evidence="3" key="1">
    <citation type="submission" date="2020-05" db="EMBL/GenBank/DDBJ databases">
        <authorList>
            <person name="Chiriac C."/>
            <person name="Salcher M."/>
            <person name="Ghai R."/>
            <person name="Kavagutti S V."/>
        </authorList>
    </citation>
    <scope>NUCLEOTIDE SEQUENCE</scope>
</reference>
<accession>A0A6J6K1L2</accession>
<keyword evidence="1" id="KW-0472">Membrane</keyword>
<sequence>MIAAYVWHYWLGLVLLLAGIGAVLQGVVGYYFKVTATKYPNRRQRQAQKKK</sequence>
<dbReference type="EMBL" id="CAEZTC010000011">
    <property type="protein sequence ID" value="CAB4551113.1"/>
    <property type="molecule type" value="Genomic_DNA"/>
</dbReference>